<sequence length="59" mass="6937">MTVRAHEAVVREWDLRCVEARDQRDNETMRANNLAAELAALKAKRDQQTRNLKQFRKIA</sequence>
<feature type="coiled-coil region" evidence="1">
    <location>
        <begin position="24"/>
        <end position="58"/>
    </location>
</feature>
<gene>
    <name evidence="2" type="ORF">CJD35_13505</name>
</gene>
<dbReference type="Proteomes" id="UP000217141">
    <property type="component" value="Chromosome I"/>
</dbReference>
<evidence type="ECO:0000256" key="1">
    <source>
        <dbReference type="SAM" id="Coils"/>
    </source>
</evidence>
<evidence type="ECO:0000313" key="3">
    <source>
        <dbReference type="Proteomes" id="UP000217141"/>
    </source>
</evidence>
<protein>
    <submittedName>
        <fullName evidence="2">Uncharacterized protein</fullName>
    </submittedName>
</protein>
<dbReference type="KEGG" id="shyd:CJD35_13505"/>
<name>A0A249MVZ2_SPHXE</name>
<keyword evidence="1" id="KW-0175">Coiled coil</keyword>
<dbReference type="AlphaFoldDB" id="A0A249MVZ2"/>
<accession>A0A249MVZ2</accession>
<evidence type="ECO:0000313" key="2">
    <source>
        <dbReference type="EMBL" id="ASY45334.1"/>
    </source>
</evidence>
<organism evidence="2 3">
    <name type="scientific">Sphingobium xenophagum</name>
    <dbReference type="NCBI Taxonomy" id="121428"/>
    <lineage>
        <taxon>Bacteria</taxon>
        <taxon>Pseudomonadati</taxon>
        <taxon>Pseudomonadota</taxon>
        <taxon>Alphaproteobacteria</taxon>
        <taxon>Sphingomonadales</taxon>
        <taxon>Sphingomonadaceae</taxon>
        <taxon>Sphingobium</taxon>
    </lineage>
</organism>
<proteinExistence type="predicted"/>
<reference evidence="2 3" key="1">
    <citation type="submission" date="2017-08" db="EMBL/GenBank/DDBJ databases">
        <title>Whole Genome Sequence of Sphingobium hydrophobicum C1: Insights into Adaption to the Electronic-waste Contaminated Sediment.</title>
        <authorList>
            <person name="Song D."/>
            <person name="Chen X."/>
            <person name="Xu M."/>
        </authorList>
    </citation>
    <scope>NUCLEOTIDE SEQUENCE [LARGE SCALE GENOMIC DNA]</scope>
    <source>
        <strain evidence="2 3">C1</strain>
    </source>
</reference>
<dbReference type="EMBL" id="CP022745">
    <property type="protein sequence ID" value="ASY45334.1"/>
    <property type="molecule type" value="Genomic_DNA"/>
</dbReference>